<keyword evidence="2" id="KW-0732">Signal</keyword>
<feature type="region of interest" description="Disordered" evidence="1">
    <location>
        <begin position="22"/>
        <end position="49"/>
    </location>
</feature>
<comment type="caution">
    <text evidence="3">The sequence shown here is derived from an EMBL/GenBank/DDBJ whole genome shotgun (WGS) entry which is preliminary data.</text>
</comment>
<accession>A0A8X6J3V0</accession>
<feature type="signal peptide" evidence="2">
    <location>
        <begin position="1"/>
        <end position="18"/>
    </location>
</feature>
<dbReference type="EMBL" id="BMAO01003815">
    <property type="protein sequence ID" value="GFQ90360.1"/>
    <property type="molecule type" value="Genomic_DNA"/>
</dbReference>
<organism evidence="3 4">
    <name type="scientific">Trichonephila clavata</name>
    <name type="common">Joro spider</name>
    <name type="synonym">Nephila clavata</name>
    <dbReference type="NCBI Taxonomy" id="2740835"/>
    <lineage>
        <taxon>Eukaryota</taxon>
        <taxon>Metazoa</taxon>
        <taxon>Ecdysozoa</taxon>
        <taxon>Arthropoda</taxon>
        <taxon>Chelicerata</taxon>
        <taxon>Arachnida</taxon>
        <taxon>Araneae</taxon>
        <taxon>Araneomorphae</taxon>
        <taxon>Entelegynae</taxon>
        <taxon>Araneoidea</taxon>
        <taxon>Nephilidae</taxon>
        <taxon>Trichonephila</taxon>
    </lineage>
</organism>
<feature type="compositionally biased region" description="Acidic residues" evidence="1">
    <location>
        <begin position="148"/>
        <end position="162"/>
    </location>
</feature>
<feature type="region of interest" description="Disordered" evidence="1">
    <location>
        <begin position="119"/>
        <end position="187"/>
    </location>
</feature>
<evidence type="ECO:0000256" key="1">
    <source>
        <dbReference type="SAM" id="MobiDB-lite"/>
    </source>
</evidence>
<gene>
    <name evidence="3" type="primary">AVEN_118677_1</name>
    <name evidence="3" type="ORF">TNCT_713621</name>
</gene>
<protein>
    <submittedName>
        <fullName evidence="3">Uncharacterized protein</fullName>
    </submittedName>
</protein>
<evidence type="ECO:0000313" key="3">
    <source>
        <dbReference type="EMBL" id="GFQ90360.1"/>
    </source>
</evidence>
<name>A0A8X6J3V0_TRICU</name>
<dbReference type="Proteomes" id="UP000887116">
    <property type="component" value="Unassembled WGS sequence"/>
</dbReference>
<reference evidence="3" key="1">
    <citation type="submission" date="2020-07" db="EMBL/GenBank/DDBJ databases">
        <title>Multicomponent nature underlies the extraordinary mechanical properties of spider dragline silk.</title>
        <authorList>
            <person name="Kono N."/>
            <person name="Nakamura H."/>
            <person name="Mori M."/>
            <person name="Yoshida Y."/>
            <person name="Ohtoshi R."/>
            <person name="Malay A.D."/>
            <person name="Moran D.A.P."/>
            <person name="Tomita M."/>
            <person name="Numata K."/>
            <person name="Arakawa K."/>
        </authorList>
    </citation>
    <scope>NUCLEOTIDE SEQUENCE</scope>
</reference>
<feature type="compositionally biased region" description="Basic and acidic residues" evidence="1">
    <location>
        <begin position="178"/>
        <end position="187"/>
    </location>
</feature>
<keyword evidence="4" id="KW-1185">Reference proteome</keyword>
<feature type="compositionally biased region" description="Basic and acidic residues" evidence="1">
    <location>
        <begin position="22"/>
        <end position="35"/>
    </location>
</feature>
<dbReference type="OrthoDB" id="6437283at2759"/>
<sequence length="187" mass="21382">MRLSLAIIIVLCIVNLEARERRNKERNRESGDGRKRNSPKYGGGSRKKQPFHMFESCRDFNVEYVQKMKELKRNKEIGRRNCQERDYAMCMQKDMESIRCSVTQEPSEECKMEINNFLNGVSCDNNEEGSDDRRETEEEAGNGGGNEEVVESIDDEEDEIEDPNGSKGEDGGLDEGEEPGKDYEPAL</sequence>
<dbReference type="AlphaFoldDB" id="A0A8X6J3V0"/>
<feature type="chain" id="PRO_5036447583" evidence="2">
    <location>
        <begin position="19"/>
        <end position="187"/>
    </location>
</feature>
<evidence type="ECO:0000313" key="4">
    <source>
        <dbReference type="Proteomes" id="UP000887116"/>
    </source>
</evidence>
<proteinExistence type="predicted"/>
<evidence type="ECO:0000256" key="2">
    <source>
        <dbReference type="SAM" id="SignalP"/>
    </source>
</evidence>